<proteinExistence type="predicted"/>
<dbReference type="Gene3D" id="3.40.50.1820">
    <property type="entry name" value="alpha/beta hydrolase"/>
    <property type="match status" value="1"/>
</dbReference>
<accession>A0A1H6TXF4</accession>
<reference evidence="2" key="1">
    <citation type="submission" date="2016-10" db="EMBL/GenBank/DDBJ databases">
        <authorList>
            <person name="Varghese N."/>
            <person name="Submissions S."/>
        </authorList>
    </citation>
    <scope>NUCLEOTIDE SEQUENCE [LARGE SCALE GENOMIC DNA]</scope>
    <source>
        <strain evidence="2">DSM 25751</strain>
    </source>
</reference>
<name>A0A1H6TXF4_9LACT</name>
<organism evidence="1 2">
    <name type="scientific">Alkalibacterium gilvum</name>
    <dbReference type="NCBI Taxonomy" id="1130080"/>
    <lineage>
        <taxon>Bacteria</taxon>
        <taxon>Bacillati</taxon>
        <taxon>Bacillota</taxon>
        <taxon>Bacilli</taxon>
        <taxon>Lactobacillales</taxon>
        <taxon>Carnobacteriaceae</taxon>
        <taxon>Alkalibacterium</taxon>
    </lineage>
</organism>
<keyword evidence="2" id="KW-1185">Reference proteome</keyword>
<gene>
    <name evidence="1" type="ORF">SAMN04488113_1257</name>
</gene>
<dbReference type="RefSeq" id="WP_091635225.1">
    <property type="nucleotide sequence ID" value="NZ_FNYW01000025.1"/>
</dbReference>
<protein>
    <submittedName>
        <fullName evidence="1">Alpha/beta hydrolase fold</fullName>
    </submittedName>
</protein>
<evidence type="ECO:0000313" key="1">
    <source>
        <dbReference type="EMBL" id="SEI84713.1"/>
    </source>
</evidence>
<evidence type="ECO:0000313" key="2">
    <source>
        <dbReference type="Proteomes" id="UP000198564"/>
    </source>
</evidence>
<sequence length="84" mass="9642">MKTEEYTYSHLRDLPIKASFYRCESAPLNKTILYFHGGGLIYGSRHDISENAIQSFLDAGYHFLSFDYPLAPESELKVILHSVK</sequence>
<dbReference type="Proteomes" id="UP000198564">
    <property type="component" value="Unassembled WGS sequence"/>
</dbReference>
<keyword evidence="1" id="KW-0378">Hydrolase</keyword>
<dbReference type="GO" id="GO:0016787">
    <property type="term" value="F:hydrolase activity"/>
    <property type="evidence" value="ECO:0007669"/>
    <property type="project" value="UniProtKB-KW"/>
</dbReference>
<dbReference type="SUPFAM" id="SSF53474">
    <property type="entry name" value="alpha/beta-Hydrolases"/>
    <property type="match status" value="1"/>
</dbReference>
<dbReference type="InterPro" id="IPR029058">
    <property type="entry name" value="AB_hydrolase_fold"/>
</dbReference>
<dbReference type="STRING" id="1130080.SAMN04488113_1257"/>
<dbReference type="EMBL" id="FNYW01000025">
    <property type="protein sequence ID" value="SEI84713.1"/>
    <property type="molecule type" value="Genomic_DNA"/>
</dbReference>
<dbReference type="AlphaFoldDB" id="A0A1H6TXF4"/>